<reference evidence="2 3" key="1">
    <citation type="submission" date="2015-09" db="EMBL/GenBank/DDBJ databases">
        <authorList>
            <person name="Xu Y."/>
            <person name="Nagy A."/>
            <person name="Liu N.T."/>
            <person name="Nou X."/>
        </authorList>
    </citation>
    <scope>NUCLEOTIDE SEQUENCE [LARGE SCALE GENOMIC DNA]</scope>
    <source>
        <strain evidence="2 3">FC1138</strain>
    </source>
</reference>
<accession>A0AAC9BKR7</accession>
<gene>
    <name evidence="2" type="ORF">ACS15_5690</name>
</gene>
<proteinExistence type="predicted"/>
<sequence length="45" mass="4909">MQVLSAGGPPDQAAMRNNQPPLGKMQPWVQIQLQSGQDGFLWSEA</sequence>
<dbReference type="AlphaFoldDB" id="A0AAC9BKR7"/>
<evidence type="ECO:0000313" key="3">
    <source>
        <dbReference type="Proteomes" id="UP000077927"/>
    </source>
</evidence>
<dbReference type="Proteomes" id="UP000077927">
    <property type="component" value="Chromosome 2"/>
</dbReference>
<feature type="region of interest" description="Disordered" evidence="1">
    <location>
        <begin position="1"/>
        <end position="26"/>
    </location>
</feature>
<name>A0AAC9BKR7_9RALS</name>
<organism evidence="2 3">
    <name type="scientific">Ralstonia insidiosa</name>
    <dbReference type="NCBI Taxonomy" id="190721"/>
    <lineage>
        <taxon>Bacteria</taxon>
        <taxon>Pseudomonadati</taxon>
        <taxon>Pseudomonadota</taxon>
        <taxon>Betaproteobacteria</taxon>
        <taxon>Burkholderiales</taxon>
        <taxon>Burkholderiaceae</taxon>
        <taxon>Ralstonia</taxon>
    </lineage>
</organism>
<dbReference type="EMBL" id="CP012606">
    <property type="protein sequence ID" value="ANH75686.1"/>
    <property type="molecule type" value="Genomic_DNA"/>
</dbReference>
<dbReference type="KEGG" id="rin:ACS15_5690"/>
<evidence type="ECO:0000256" key="1">
    <source>
        <dbReference type="SAM" id="MobiDB-lite"/>
    </source>
</evidence>
<evidence type="ECO:0000313" key="2">
    <source>
        <dbReference type="EMBL" id="ANH75686.1"/>
    </source>
</evidence>
<protein>
    <submittedName>
        <fullName evidence="2">Uncharacterized protein</fullName>
    </submittedName>
</protein>